<evidence type="ECO:0000259" key="1">
    <source>
        <dbReference type="Pfam" id="PF11695"/>
    </source>
</evidence>
<name>A0ABW2B1G3_9RHOB</name>
<dbReference type="InterPro" id="IPR011008">
    <property type="entry name" value="Dimeric_a/b-barrel"/>
</dbReference>
<organism evidence="2 3">
    <name type="scientific">Sulfitobacter porphyrae</name>
    <dbReference type="NCBI Taxonomy" id="1246864"/>
    <lineage>
        <taxon>Bacteria</taxon>
        <taxon>Pseudomonadati</taxon>
        <taxon>Pseudomonadota</taxon>
        <taxon>Alphaproteobacteria</taxon>
        <taxon>Rhodobacterales</taxon>
        <taxon>Roseobacteraceae</taxon>
        <taxon>Sulfitobacter</taxon>
    </lineage>
</organism>
<protein>
    <submittedName>
        <fullName evidence="2">DUF3291 domain-containing protein</fullName>
    </submittedName>
</protein>
<gene>
    <name evidence="2" type="ORF">ACFQFQ_08460</name>
</gene>
<evidence type="ECO:0000313" key="2">
    <source>
        <dbReference type="EMBL" id="MFC6759515.1"/>
    </source>
</evidence>
<dbReference type="SUPFAM" id="SSF54909">
    <property type="entry name" value="Dimeric alpha+beta barrel"/>
    <property type="match status" value="1"/>
</dbReference>
<dbReference type="InterPro" id="IPR021708">
    <property type="entry name" value="DUF3291"/>
</dbReference>
<reference evidence="3" key="1">
    <citation type="journal article" date="2019" name="Int. J. Syst. Evol. Microbiol.">
        <title>The Global Catalogue of Microorganisms (GCM) 10K type strain sequencing project: providing services to taxonomists for standard genome sequencing and annotation.</title>
        <authorList>
            <consortium name="The Broad Institute Genomics Platform"/>
            <consortium name="The Broad Institute Genome Sequencing Center for Infectious Disease"/>
            <person name="Wu L."/>
            <person name="Ma J."/>
        </authorList>
    </citation>
    <scope>NUCLEOTIDE SEQUENCE [LARGE SCALE GENOMIC DNA]</scope>
    <source>
        <strain evidence="3">CCUG 66188</strain>
    </source>
</reference>
<accession>A0ABW2B1G3</accession>
<proteinExistence type="predicted"/>
<keyword evidence="3" id="KW-1185">Reference proteome</keyword>
<comment type="caution">
    <text evidence="2">The sequence shown here is derived from an EMBL/GenBank/DDBJ whole genome shotgun (WGS) entry which is preliminary data.</text>
</comment>
<dbReference type="Pfam" id="PF11695">
    <property type="entry name" value="DUF3291"/>
    <property type="match status" value="1"/>
</dbReference>
<feature type="domain" description="DUF3291" evidence="1">
    <location>
        <begin position="11"/>
        <end position="151"/>
    </location>
</feature>
<sequence>MQGGAHKGMHLAELNLGILKYDWDDPRVQDFVNGLDLVNGVAARSPGFVWRMDDAEMAFEQTHEDGAMGANPRMASTLSVWEDVASLEHFVWNTVHKRFYDRKAEWYDMGASLRFCMWWVPVGHRPTMAEAMARFRHLEQHGPGDHAFGWDHLREAELWKDKACG</sequence>
<dbReference type="EMBL" id="JBHSWG010000001">
    <property type="protein sequence ID" value="MFC6759515.1"/>
    <property type="molecule type" value="Genomic_DNA"/>
</dbReference>
<dbReference type="Proteomes" id="UP001596353">
    <property type="component" value="Unassembled WGS sequence"/>
</dbReference>
<evidence type="ECO:0000313" key="3">
    <source>
        <dbReference type="Proteomes" id="UP001596353"/>
    </source>
</evidence>